<accession>A0ABD2BLY1</accession>
<dbReference type="Proteomes" id="UP001607302">
    <property type="component" value="Unassembled WGS sequence"/>
</dbReference>
<keyword evidence="2" id="KW-1185">Reference proteome</keyword>
<reference evidence="1 2" key="1">
    <citation type="journal article" date="2024" name="Ann. Entomol. Soc. Am.">
        <title>Genomic analyses of the southern and eastern yellowjacket wasps (Hymenoptera: Vespidae) reveal evolutionary signatures of social life.</title>
        <authorList>
            <person name="Catto M.A."/>
            <person name="Caine P.B."/>
            <person name="Orr S.E."/>
            <person name="Hunt B.G."/>
            <person name="Goodisman M.A.D."/>
        </authorList>
    </citation>
    <scope>NUCLEOTIDE SEQUENCE [LARGE SCALE GENOMIC DNA]</scope>
    <source>
        <strain evidence="1">233</strain>
        <tissue evidence="1">Head and thorax</tissue>
    </source>
</reference>
<organism evidence="1 2">
    <name type="scientific">Vespula squamosa</name>
    <name type="common">Southern yellow jacket</name>
    <name type="synonym">Wasp</name>
    <dbReference type="NCBI Taxonomy" id="30214"/>
    <lineage>
        <taxon>Eukaryota</taxon>
        <taxon>Metazoa</taxon>
        <taxon>Ecdysozoa</taxon>
        <taxon>Arthropoda</taxon>
        <taxon>Hexapoda</taxon>
        <taxon>Insecta</taxon>
        <taxon>Pterygota</taxon>
        <taxon>Neoptera</taxon>
        <taxon>Endopterygota</taxon>
        <taxon>Hymenoptera</taxon>
        <taxon>Apocrita</taxon>
        <taxon>Aculeata</taxon>
        <taxon>Vespoidea</taxon>
        <taxon>Vespidae</taxon>
        <taxon>Vespinae</taxon>
        <taxon>Vespula</taxon>
    </lineage>
</organism>
<proteinExistence type="predicted"/>
<sequence length="208" mass="23994">MALNGAPIIERYSYSSVYPKKPSPASEMLPPIDEMLPLESTSVELPSFEFIAIHRAQRGHRSYRTKLQRREPPERLSRSVGFRTSQRYSVSEYLLLGIGTTLRTLLPRIEFSYLTRFTVGRLPSQLHRFRLLLFNSVFTVVPVIVYRLLHNSLVEIKIYPGRSFILESISVQQGSFARWLLNRGVVKSKKLNSRDSRDDIVSYVLFTA</sequence>
<gene>
    <name evidence="1" type="ORF">V1478_003470</name>
</gene>
<name>A0ABD2BLY1_VESSQ</name>
<evidence type="ECO:0000313" key="2">
    <source>
        <dbReference type="Proteomes" id="UP001607302"/>
    </source>
</evidence>
<dbReference type="EMBL" id="JAUDFV010000074">
    <property type="protein sequence ID" value="KAL2733772.1"/>
    <property type="molecule type" value="Genomic_DNA"/>
</dbReference>
<dbReference type="AlphaFoldDB" id="A0ABD2BLY1"/>
<evidence type="ECO:0000313" key="1">
    <source>
        <dbReference type="EMBL" id="KAL2733772.1"/>
    </source>
</evidence>
<protein>
    <submittedName>
        <fullName evidence="1">Uncharacterized protein</fullName>
    </submittedName>
</protein>
<comment type="caution">
    <text evidence="1">The sequence shown here is derived from an EMBL/GenBank/DDBJ whole genome shotgun (WGS) entry which is preliminary data.</text>
</comment>